<name>A0ABR6BJU1_9PSEU</name>
<dbReference type="Proteomes" id="UP000517916">
    <property type="component" value="Unassembled WGS sequence"/>
</dbReference>
<protein>
    <submittedName>
        <fullName evidence="2">Membrane-associated phospholipid phosphatase</fullName>
    </submittedName>
</protein>
<accession>A0ABR6BJU1</accession>
<feature type="transmembrane region" description="Helical" evidence="1">
    <location>
        <begin position="102"/>
        <end position="123"/>
    </location>
</feature>
<dbReference type="RefSeq" id="WP_025355657.1">
    <property type="nucleotide sequence ID" value="NZ_BAAABQ010000057.1"/>
</dbReference>
<evidence type="ECO:0000313" key="3">
    <source>
        <dbReference type="Proteomes" id="UP000517916"/>
    </source>
</evidence>
<keyword evidence="1" id="KW-0472">Membrane</keyword>
<keyword evidence="1" id="KW-1133">Transmembrane helix</keyword>
<reference evidence="2 3" key="1">
    <citation type="submission" date="2020-08" db="EMBL/GenBank/DDBJ databases">
        <title>Genomic Encyclopedia of Archaeal and Bacterial Type Strains, Phase II (KMG-II): from individual species to whole genera.</title>
        <authorList>
            <person name="Goeker M."/>
        </authorList>
    </citation>
    <scope>NUCLEOTIDE SEQUENCE [LARGE SCALE GENOMIC DNA]</scope>
    <source>
        <strain evidence="2 3">DSM 43850</strain>
    </source>
</reference>
<keyword evidence="3" id="KW-1185">Reference proteome</keyword>
<gene>
    <name evidence="2" type="ORF">BC739_004367</name>
</gene>
<comment type="caution">
    <text evidence="2">The sequence shown here is derived from an EMBL/GenBank/DDBJ whole genome shotgun (WGS) entry which is preliminary data.</text>
</comment>
<evidence type="ECO:0000313" key="2">
    <source>
        <dbReference type="EMBL" id="MBA8927161.1"/>
    </source>
</evidence>
<proteinExistence type="predicted"/>
<dbReference type="EMBL" id="JACJID010000003">
    <property type="protein sequence ID" value="MBA8927161.1"/>
    <property type="molecule type" value="Genomic_DNA"/>
</dbReference>
<evidence type="ECO:0000256" key="1">
    <source>
        <dbReference type="SAM" id="Phobius"/>
    </source>
</evidence>
<feature type="transmembrane region" description="Helical" evidence="1">
    <location>
        <begin position="135"/>
        <end position="157"/>
    </location>
</feature>
<organism evidence="2 3">
    <name type="scientific">Kutzneria viridogrisea</name>
    <dbReference type="NCBI Taxonomy" id="47990"/>
    <lineage>
        <taxon>Bacteria</taxon>
        <taxon>Bacillati</taxon>
        <taxon>Actinomycetota</taxon>
        <taxon>Actinomycetes</taxon>
        <taxon>Pseudonocardiales</taxon>
        <taxon>Pseudonocardiaceae</taxon>
        <taxon>Kutzneria</taxon>
    </lineage>
</organism>
<sequence>MASLRVARVVSDVLDPKNVVVAGLVLIGWRAGGWPGLGWALLAVLFTGIVPAVVIRLGMVLGRWDDPHVRRREARIVVIPVVMASVGGCGVLLAQLGAPPVLVGALLAMLAVLLPLFLVTLVWKVSVHTAVTGGAVTAFAALLGPWWALGYLFVVVVGFSRVALREHTVAQAVVGALLGAGATAGVIFALG</sequence>
<keyword evidence="1" id="KW-0812">Transmembrane</keyword>
<feature type="transmembrane region" description="Helical" evidence="1">
    <location>
        <begin position="76"/>
        <end position="96"/>
    </location>
</feature>
<feature type="transmembrane region" description="Helical" evidence="1">
    <location>
        <begin position="36"/>
        <end position="55"/>
    </location>
</feature>
<feature type="transmembrane region" description="Helical" evidence="1">
    <location>
        <begin position="169"/>
        <end position="190"/>
    </location>
</feature>